<dbReference type="InterPro" id="IPR016130">
    <property type="entry name" value="Tyr_Pase_AS"/>
</dbReference>
<dbReference type="SMART" id="SM00195">
    <property type="entry name" value="DSPc"/>
    <property type="match status" value="1"/>
</dbReference>
<dbReference type="InterPro" id="IPR029021">
    <property type="entry name" value="Prot-tyrosine_phosphatase-like"/>
</dbReference>
<dbReference type="Gene3D" id="3.90.190.10">
    <property type="entry name" value="Protein tyrosine phosphatase superfamily"/>
    <property type="match status" value="1"/>
</dbReference>
<protein>
    <submittedName>
        <fullName evidence="4">Phosphatases II</fullName>
    </submittedName>
</protein>
<dbReference type="Pfam" id="PF22785">
    <property type="entry name" value="Tc-R-P"/>
    <property type="match status" value="1"/>
</dbReference>
<evidence type="ECO:0000313" key="5">
    <source>
        <dbReference type="Proteomes" id="UP000193719"/>
    </source>
</evidence>
<dbReference type="STRING" id="1754191.A0A1Y1VFR9"/>
<proteinExistence type="predicted"/>
<comment type="caution">
    <text evidence="4">The sequence shown here is derived from an EMBL/GenBank/DDBJ whole genome shotgun (WGS) entry which is preliminary data.</text>
</comment>
<dbReference type="GO" id="GO:0016787">
    <property type="term" value="F:hydrolase activity"/>
    <property type="evidence" value="ECO:0007669"/>
    <property type="project" value="UniProtKB-KW"/>
</dbReference>
<accession>A0A1Y1VFR9</accession>
<evidence type="ECO:0000313" key="4">
    <source>
        <dbReference type="EMBL" id="ORX55266.1"/>
    </source>
</evidence>
<dbReference type="OrthoDB" id="2017893at2759"/>
<reference evidence="4" key="2">
    <citation type="submission" date="2016-08" db="EMBL/GenBank/DDBJ databases">
        <title>Pervasive Adenine N6-methylation of Active Genes in Fungi.</title>
        <authorList>
            <consortium name="DOE Joint Genome Institute"/>
            <person name="Mondo S.J."/>
            <person name="Dannebaum R.O."/>
            <person name="Kuo R.C."/>
            <person name="Labutti K."/>
            <person name="Haridas S."/>
            <person name="Kuo A."/>
            <person name="Salamov A."/>
            <person name="Ahrendt S.R."/>
            <person name="Lipzen A."/>
            <person name="Sullivan W."/>
            <person name="Andreopoulos W.B."/>
            <person name="Clum A."/>
            <person name="Lindquist E."/>
            <person name="Daum C."/>
            <person name="Ramamoorthy G.K."/>
            <person name="Gryganskyi A."/>
            <person name="Culley D."/>
            <person name="Magnuson J.K."/>
            <person name="James T.Y."/>
            <person name="O'Malley M.A."/>
            <person name="Stajich J.E."/>
            <person name="Spatafora J.W."/>
            <person name="Visel A."/>
            <person name="Grigoriev I.V."/>
        </authorList>
    </citation>
    <scope>NUCLEOTIDE SEQUENCE [LARGE SCALE GENOMIC DNA]</scope>
    <source>
        <strain evidence="4">Finn</strain>
    </source>
</reference>
<name>A0A1Y1VFR9_9FUNG</name>
<feature type="domain" description="Tyrosine-protein phosphatase" evidence="2">
    <location>
        <begin position="35"/>
        <end position="200"/>
    </location>
</feature>
<dbReference type="AlphaFoldDB" id="A0A1Y1VFR9"/>
<dbReference type="PROSITE" id="PS50056">
    <property type="entry name" value="TYR_PHOSPHATASE_2"/>
    <property type="match status" value="1"/>
</dbReference>
<evidence type="ECO:0000256" key="1">
    <source>
        <dbReference type="ARBA" id="ARBA00022801"/>
    </source>
</evidence>
<organism evidence="4 5">
    <name type="scientific">Piromyces finnis</name>
    <dbReference type="NCBI Taxonomy" id="1754191"/>
    <lineage>
        <taxon>Eukaryota</taxon>
        <taxon>Fungi</taxon>
        <taxon>Fungi incertae sedis</taxon>
        <taxon>Chytridiomycota</taxon>
        <taxon>Chytridiomycota incertae sedis</taxon>
        <taxon>Neocallimastigomycetes</taxon>
        <taxon>Neocallimastigales</taxon>
        <taxon>Neocallimastigaceae</taxon>
        <taxon>Piromyces</taxon>
    </lineage>
</organism>
<dbReference type="InterPro" id="IPR050561">
    <property type="entry name" value="PTP"/>
</dbReference>
<keyword evidence="5" id="KW-1185">Reference proteome</keyword>
<reference evidence="4" key="1">
    <citation type="submission" date="2016-08" db="EMBL/GenBank/DDBJ databases">
        <title>Genomes of anaerobic fungi encode conserved fungal cellulosomes for biomass hydrolysis.</title>
        <authorList>
            <consortium name="DOE Joint Genome Institute"/>
            <person name="Haitjema C.H."/>
            <person name="Gilmore S.P."/>
            <person name="Henske J.K."/>
            <person name="Solomon K.V."/>
            <person name="De Groot R."/>
            <person name="Kuo A."/>
            <person name="Mondo S.J."/>
            <person name="Salamov A.A."/>
            <person name="Labutti K."/>
            <person name="Zhao Z."/>
            <person name="Chiniquy J."/>
            <person name="Barry K."/>
            <person name="Brewer H.M."/>
            <person name="Purvine S.O."/>
            <person name="Wright A.T."/>
            <person name="Boxma B."/>
            <person name="Van Alen T."/>
            <person name="Hackstein J.H."/>
            <person name="Baker S.E."/>
            <person name="Grigoriev I.V."/>
            <person name="O'Malley M.A."/>
        </authorList>
    </citation>
    <scope>NUCLEOTIDE SEQUENCE [LARGE SCALE GENOMIC DNA]</scope>
    <source>
        <strain evidence="4">Finn</strain>
    </source>
</reference>
<evidence type="ECO:0000259" key="3">
    <source>
        <dbReference type="PROSITE" id="PS50056"/>
    </source>
</evidence>
<dbReference type="InterPro" id="IPR000387">
    <property type="entry name" value="Tyr_Pase_dom"/>
</dbReference>
<dbReference type="PROSITE" id="PS00383">
    <property type="entry name" value="TYR_PHOSPHATASE_1"/>
    <property type="match status" value="1"/>
</dbReference>
<dbReference type="Proteomes" id="UP000193719">
    <property type="component" value="Unassembled WGS sequence"/>
</dbReference>
<sequence>MSSIYCMFCGGSGCKYENYQNWVNDIKHPNAITGLFSNWIGGNILATQRPSTRLIKKYDLINEFKKNNILSIINLEEFGEHPNCGDGIESSSGFAYKPEDFMNEEIFYYNFGWEDLKTPTFQNMLNIVQVLTFSLENNKKTAVHCHAGLGRTGLVIACYFIYNLSYGAEEAIQTVRNYHFQFKQRNNKHLYINLKNILNH</sequence>
<feature type="domain" description="Tyrosine specific protein phosphatases" evidence="3">
    <location>
        <begin position="122"/>
        <end position="190"/>
    </location>
</feature>
<evidence type="ECO:0000259" key="2">
    <source>
        <dbReference type="PROSITE" id="PS50054"/>
    </source>
</evidence>
<dbReference type="SMART" id="SM00404">
    <property type="entry name" value="PTPc_motif"/>
    <property type="match status" value="1"/>
</dbReference>
<dbReference type="InterPro" id="IPR020422">
    <property type="entry name" value="TYR_PHOSPHATASE_DUAL_dom"/>
</dbReference>
<gene>
    <name evidence="4" type="ORF">BCR36DRAFT_183095</name>
</gene>
<dbReference type="InterPro" id="IPR003595">
    <property type="entry name" value="Tyr_Pase_cat"/>
</dbReference>
<dbReference type="SUPFAM" id="SSF52799">
    <property type="entry name" value="(Phosphotyrosine protein) phosphatases II"/>
    <property type="match status" value="1"/>
</dbReference>
<dbReference type="EMBL" id="MCFH01000009">
    <property type="protein sequence ID" value="ORX55266.1"/>
    <property type="molecule type" value="Genomic_DNA"/>
</dbReference>
<dbReference type="PANTHER" id="PTHR23339">
    <property type="entry name" value="TYROSINE SPECIFIC PROTEIN PHOSPHATASE AND DUAL SPECIFICITY PROTEIN PHOSPHATASE"/>
    <property type="match status" value="1"/>
</dbReference>
<keyword evidence="1" id="KW-0378">Hydrolase</keyword>
<dbReference type="PROSITE" id="PS50054">
    <property type="entry name" value="TYR_PHOSPHATASE_DUAL"/>
    <property type="match status" value="1"/>
</dbReference>